<keyword evidence="1" id="KW-1185">Reference proteome</keyword>
<dbReference type="Proteomes" id="UP000235220">
    <property type="component" value="Chromosome 1"/>
</dbReference>
<dbReference type="AlphaFoldDB" id="A0A6P9E8R1"/>
<dbReference type="RefSeq" id="XP_035543706.1">
    <property type="nucleotide sequence ID" value="XM_035687813.1"/>
</dbReference>
<organism evidence="1 2">
    <name type="scientific">Juglans regia</name>
    <name type="common">English walnut</name>
    <dbReference type="NCBI Taxonomy" id="51240"/>
    <lineage>
        <taxon>Eukaryota</taxon>
        <taxon>Viridiplantae</taxon>
        <taxon>Streptophyta</taxon>
        <taxon>Embryophyta</taxon>
        <taxon>Tracheophyta</taxon>
        <taxon>Spermatophyta</taxon>
        <taxon>Magnoliopsida</taxon>
        <taxon>eudicotyledons</taxon>
        <taxon>Gunneridae</taxon>
        <taxon>Pentapetalae</taxon>
        <taxon>rosids</taxon>
        <taxon>fabids</taxon>
        <taxon>Fagales</taxon>
        <taxon>Juglandaceae</taxon>
        <taxon>Juglans</taxon>
    </lineage>
</organism>
<dbReference type="KEGG" id="jre:118347720"/>
<protein>
    <submittedName>
        <fullName evidence="2">Uncharacterized protein LOC118347720</fullName>
    </submittedName>
</protein>
<dbReference type="Gramene" id="Jr01_25080_p2">
    <property type="protein sequence ID" value="cds.Jr01_25080_p2"/>
    <property type="gene ID" value="Jr01_25080"/>
</dbReference>
<gene>
    <name evidence="2" type="primary">LOC118347720</name>
</gene>
<reference evidence="2" key="1">
    <citation type="submission" date="2025-08" db="UniProtKB">
        <authorList>
            <consortium name="RefSeq"/>
        </authorList>
    </citation>
    <scope>IDENTIFICATION</scope>
    <source>
        <tissue evidence="2">Leaves</tissue>
    </source>
</reference>
<name>A0A6P9E8R1_JUGRE</name>
<evidence type="ECO:0000313" key="1">
    <source>
        <dbReference type="Proteomes" id="UP000235220"/>
    </source>
</evidence>
<sequence>MVMDSIKRGRKRGRPGQSSIETFRERTILLEHHVKIFDFMTLTWEGHSLISVFIDRGWTPIGLDQKDEACDLMSYIDIVSEFYKELDGISPDEGGECMISIQGASVLFLADRLADFIGIPKLRTVYSNMVVRESPASGDGETAEDEGLAYTDELDSLEIMR</sequence>
<proteinExistence type="predicted"/>
<dbReference type="GeneID" id="118347720"/>
<accession>A0A6P9E8R1</accession>
<evidence type="ECO:0000313" key="2">
    <source>
        <dbReference type="RefSeq" id="XP_035543706.1"/>
    </source>
</evidence>